<dbReference type="Gene3D" id="3.40.50.12780">
    <property type="entry name" value="N-terminal domain of ligase-like"/>
    <property type="match status" value="1"/>
</dbReference>
<dbReference type="Pfam" id="PF00501">
    <property type="entry name" value="AMP-binding"/>
    <property type="match status" value="1"/>
</dbReference>
<dbReference type="InterPro" id="IPR045851">
    <property type="entry name" value="AMP-bd_C_sf"/>
</dbReference>
<protein>
    <submittedName>
        <fullName evidence="3">AMP-binding protein</fullName>
    </submittedName>
</protein>
<dbReference type="Proteomes" id="UP000732399">
    <property type="component" value="Unassembled WGS sequence"/>
</dbReference>
<evidence type="ECO:0000313" key="4">
    <source>
        <dbReference type="Proteomes" id="UP000732399"/>
    </source>
</evidence>
<dbReference type="InterPro" id="IPR000873">
    <property type="entry name" value="AMP-dep_synth/lig_dom"/>
</dbReference>
<dbReference type="Pfam" id="PF13193">
    <property type="entry name" value="AMP-binding_C"/>
    <property type="match status" value="1"/>
</dbReference>
<dbReference type="PROSITE" id="PS00455">
    <property type="entry name" value="AMP_BINDING"/>
    <property type="match status" value="1"/>
</dbReference>
<comment type="caution">
    <text evidence="3">The sequence shown here is derived from an EMBL/GenBank/DDBJ whole genome shotgun (WGS) entry which is preliminary data.</text>
</comment>
<evidence type="ECO:0000259" key="2">
    <source>
        <dbReference type="Pfam" id="PF13193"/>
    </source>
</evidence>
<reference evidence="3 4" key="1">
    <citation type="submission" date="2020-03" db="EMBL/GenBank/DDBJ databases">
        <authorList>
            <person name="Wang L."/>
            <person name="He N."/>
            <person name="Li Y."/>
            <person name="Fang Y."/>
            <person name="Zhang F."/>
        </authorList>
    </citation>
    <scope>NUCLEOTIDE SEQUENCE [LARGE SCALE GENOMIC DNA]</scope>
    <source>
        <strain evidence="3 4">36D10-4-7</strain>
    </source>
</reference>
<dbReference type="EMBL" id="JAAVJH010000006">
    <property type="protein sequence ID" value="NJR79308.1"/>
    <property type="molecule type" value="Genomic_DNA"/>
</dbReference>
<feature type="domain" description="AMP-binding enzyme C-terminal" evidence="2">
    <location>
        <begin position="446"/>
        <end position="519"/>
    </location>
</feature>
<dbReference type="SUPFAM" id="SSF56801">
    <property type="entry name" value="Acetyl-CoA synthetase-like"/>
    <property type="match status" value="1"/>
</dbReference>
<dbReference type="InterPro" id="IPR025110">
    <property type="entry name" value="AMP-bd_C"/>
</dbReference>
<dbReference type="Gene3D" id="3.30.300.30">
    <property type="match status" value="1"/>
</dbReference>
<organism evidence="3 4">
    <name type="scientific">Sphingomonas corticis</name>
    <dbReference type="NCBI Taxonomy" id="2722791"/>
    <lineage>
        <taxon>Bacteria</taxon>
        <taxon>Pseudomonadati</taxon>
        <taxon>Pseudomonadota</taxon>
        <taxon>Alphaproteobacteria</taxon>
        <taxon>Sphingomonadales</taxon>
        <taxon>Sphingomonadaceae</taxon>
        <taxon>Sphingomonas</taxon>
    </lineage>
</organism>
<dbReference type="InterPro" id="IPR050237">
    <property type="entry name" value="ATP-dep_AMP-bd_enzyme"/>
</dbReference>
<feature type="domain" description="AMP-dependent synthetase/ligase" evidence="1">
    <location>
        <begin position="16"/>
        <end position="385"/>
    </location>
</feature>
<evidence type="ECO:0000313" key="3">
    <source>
        <dbReference type="EMBL" id="NJR79308.1"/>
    </source>
</evidence>
<sequence length="532" mass="56076">MSFNFGDMIEAVERATPPTRVALAHGAQVVDWAGLTRRSNNLARALVKRGLRPGDRFAFYAHNSADYLTALVACWKARGTHVNVNYRYVADELAYILDDSDATVLVYGAALRDCVAQVREGASGVRTFVEIGDAADVPDWAVAFDALAGAGDGTALGHARSPQDQFFIYTGGTTGMPKGVAWAHEDLNRIALGVLEAQGLPVPGDVAGWAAMAAAAGEEYPRVVCGPPLMHGTGLLTSYGALLGGGMVATLPGRHFEAAELLDAVDRWRANRIVVVGDAFARPILDALDEQPGRWDVSSVRLVISSGVMWSQAVKDGLIRHMPEATCQDNFSSSEAIGMGTSLTTRDGTVETARFVIGGRCRVLDDEDRDVVPGSGVTGKVVLGPPTPLGYHKDAEKSARTFRTIDGVRYTVSGDFATVNADGSIVLLGRGSACINSAGEKIFPEEVEEALKLCPAVDDALVFGVPDPKWGQAVVAVVQAGTGFDEAAVRAELRAHLAGYKQPKVMVATARSLRAPNGKADYAAAKALAGVG</sequence>
<accession>A0ABX1CRM5</accession>
<keyword evidence="4" id="KW-1185">Reference proteome</keyword>
<evidence type="ECO:0000259" key="1">
    <source>
        <dbReference type="Pfam" id="PF00501"/>
    </source>
</evidence>
<dbReference type="RefSeq" id="WP_168134847.1">
    <property type="nucleotide sequence ID" value="NZ_JAAVJH010000006.1"/>
</dbReference>
<dbReference type="NCBIfam" id="NF005863">
    <property type="entry name" value="PRK07798.1"/>
    <property type="match status" value="1"/>
</dbReference>
<proteinExistence type="predicted"/>
<dbReference type="PANTHER" id="PTHR43767:SF1">
    <property type="entry name" value="NONRIBOSOMAL PEPTIDE SYNTHASE PES1 (EUROFUNG)-RELATED"/>
    <property type="match status" value="1"/>
</dbReference>
<dbReference type="InterPro" id="IPR020845">
    <property type="entry name" value="AMP-binding_CS"/>
</dbReference>
<name>A0ABX1CRM5_9SPHN</name>
<dbReference type="InterPro" id="IPR042099">
    <property type="entry name" value="ANL_N_sf"/>
</dbReference>
<dbReference type="PANTHER" id="PTHR43767">
    <property type="entry name" value="LONG-CHAIN-FATTY-ACID--COA LIGASE"/>
    <property type="match status" value="1"/>
</dbReference>
<gene>
    <name evidence="3" type="ORF">HBH26_12005</name>
</gene>